<reference evidence="2 3" key="1">
    <citation type="journal article" date="2015" name="Nature">
        <title>rRNA introns, odd ribosomes, and small enigmatic genomes across a large radiation of phyla.</title>
        <authorList>
            <person name="Brown C.T."/>
            <person name="Hug L.A."/>
            <person name="Thomas B.C."/>
            <person name="Sharon I."/>
            <person name="Castelle C.J."/>
            <person name="Singh A."/>
            <person name="Wilkins M.J."/>
            <person name="Williams K.H."/>
            <person name="Banfield J.F."/>
        </authorList>
    </citation>
    <scope>NUCLEOTIDE SEQUENCE [LARGE SCALE GENOMIC DNA]</scope>
</reference>
<evidence type="ECO:0000259" key="1">
    <source>
        <dbReference type="Pfam" id="PF02698"/>
    </source>
</evidence>
<evidence type="ECO:0000313" key="3">
    <source>
        <dbReference type="Proteomes" id="UP000034081"/>
    </source>
</evidence>
<dbReference type="AlphaFoldDB" id="A0A0G0P6W2"/>
<sequence length="153" mass="17704">MVVLLDGELDPIVDPFLDRKWLQAKVNELSQGNILLPDRSVEVDSWSINTATNMLYMSKLADLYELKNLLLITNVFHLQRATYYACYFGLNPKTQSAEEIIIDYDPTREIAIQQLYKSQKTKYLYRKERNALMESLIDPSGALPTLLKRFTLP</sequence>
<name>A0A0G0P6W2_9BACT</name>
<feature type="domain" description="DUF218" evidence="1">
    <location>
        <begin position="37"/>
        <end position="95"/>
    </location>
</feature>
<evidence type="ECO:0000313" key="2">
    <source>
        <dbReference type="EMBL" id="KKQ85046.1"/>
    </source>
</evidence>
<organism evidence="2 3">
    <name type="scientific">Candidatus Woesebacteria bacterium GW2011_GWB1_38_8</name>
    <dbReference type="NCBI Taxonomy" id="1618570"/>
    <lineage>
        <taxon>Bacteria</taxon>
        <taxon>Candidatus Woeseibacteriota</taxon>
    </lineage>
</organism>
<dbReference type="Pfam" id="PF02698">
    <property type="entry name" value="DUF218"/>
    <property type="match status" value="1"/>
</dbReference>
<accession>A0A0G0P6W2</accession>
<dbReference type="STRING" id="1618570.UT08_C0011G0064"/>
<comment type="caution">
    <text evidence="2">The sequence shown here is derived from an EMBL/GenBank/DDBJ whole genome shotgun (WGS) entry which is preliminary data.</text>
</comment>
<proteinExistence type="predicted"/>
<dbReference type="Proteomes" id="UP000034081">
    <property type="component" value="Unassembled WGS sequence"/>
</dbReference>
<dbReference type="InterPro" id="IPR003848">
    <property type="entry name" value="DUF218"/>
</dbReference>
<protein>
    <recommendedName>
        <fullName evidence="1">DUF218 domain-containing protein</fullName>
    </recommendedName>
</protein>
<dbReference type="EMBL" id="LBVL01000011">
    <property type="protein sequence ID" value="KKQ85046.1"/>
    <property type="molecule type" value="Genomic_DNA"/>
</dbReference>
<gene>
    <name evidence="2" type="ORF">UT08_C0011G0064</name>
</gene>